<proteinExistence type="predicted"/>
<dbReference type="Proteomes" id="UP000244066">
    <property type="component" value="Unassembled WGS sequence"/>
</dbReference>
<name>A0A2R7Y0B8_9ARCH</name>
<sequence>MRDTARGELPTAVSLLEPGLVPWDSTSVGESGVSILELEPAWNIILSTGQGSSCMPAQLQSFQQTFLMLWLRIEPELLGRLGFPRFPINLIRLSFSDSKLFNQPLKDAEFLLRC</sequence>
<comment type="caution">
    <text evidence="1">The sequence shown here is derived from an EMBL/GenBank/DDBJ whole genome shotgun (WGS) entry which is preliminary data.</text>
</comment>
<organism evidence="1 2">
    <name type="scientific">Candidatus Terraquivivens tikiterensis</name>
    <dbReference type="NCBI Taxonomy" id="1980982"/>
    <lineage>
        <taxon>Archaea</taxon>
        <taxon>Nitrososphaerota</taxon>
        <taxon>Candidatus Wolframiiraptoraceae</taxon>
        <taxon>Candidatus Terraquivivens</taxon>
    </lineage>
</organism>
<evidence type="ECO:0000313" key="2">
    <source>
        <dbReference type="Proteomes" id="UP000244066"/>
    </source>
</evidence>
<protein>
    <submittedName>
        <fullName evidence="1">Uncharacterized protein</fullName>
    </submittedName>
</protein>
<gene>
    <name evidence="1" type="ORF">B9J98_08355</name>
</gene>
<evidence type="ECO:0000313" key="1">
    <source>
        <dbReference type="EMBL" id="PUA30981.1"/>
    </source>
</evidence>
<accession>A0A2R7Y0B8</accession>
<dbReference type="EMBL" id="NDWU01000037">
    <property type="protein sequence ID" value="PUA30981.1"/>
    <property type="molecule type" value="Genomic_DNA"/>
</dbReference>
<dbReference type="AlphaFoldDB" id="A0A2R7Y0B8"/>
<reference evidence="1 2" key="1">
    <citation type="submission" date="2017-04" db="EMBL/GenBank/DDBJ databases">
        <title>Draft Aigarchaeota genome from a New Zealand hot spring.</title>
        <authorList>
            <person name="Reysenbach A.-L."/>
            <person name="Donaho J.A."/>
            <person name="Gerhart J."/>
            <person name="Kelley J.F."/>
            <person name="Kouba K."/>
            <person name="Podar M."/>
            <person name="Stott M."/>
        </authorList>
    </citation>
    <scope>NUCLEOTIDE SEQUENCE [LARGE SCALE GENOMIC DNA]</scope>
    <source>
        <strain evidence="1">NZ13_MG1</strain>
    </source>
</reference>